<keyword evidence="1" id="KW-0175">Coiled coil</keyword>
<dbReference type="EMBL" id="LJJB01000013">
    <property type="protein sequence ID" value="KQL44561.1"/>
    <property type="molecule type" value="Genomic_DNA"/>
</dbReference>
<evidence type="ECO:0000313" key="3">
    <source>
        <dbReference type="Proteomes" id="UP000051063"/>
    </source>
</evidence>
<keyword evidence="3" id="KW-1185">Reference proteome</keyword>
<feature type="coiled-coil region" evidence="1">
    <location>
        <begin position="1"/>
        <end position="35"/>
    </location>
</feature>
<name>A0ABR5N286_BRECH</name>
<evidence type="ECO:0000256" key="1">
    <source>
        <dbReference type="SAM" id="Coils"/>
    </source>
</evidence>
<accession>A0ABR5N286</accession>
<comment type="caution">
    <text evidence="2">The sequence shown here is derived from an EMBL/GenBank/DDBJ whole genome shotgun (WGS) entry which is preliminary data.</text>
</comment>
<proteinExistence type="predicted"/>
<protein>
    <submittedName>
        <fullName evidence="2">Uncharacterized protein</fullName>
    </submittedName>
</protein>
<organism evidence="2 3">
    <name type="scientific">Brevibacillus choshinensis</name>
    <dbReference type="NCBI Taxonomy" id="54911"/>
    <lineage>
        <taxon>Bacteria</taxon>
        <taxon>Bacillati</taxon>
        <taxon>Bacillota</taxon>
        <taxon>Bacilli</taxon>
        <taxon>Bacillales</taxon>
        <taxon>Paenibacillaceae</taxon>
        <taxon>Brevibacillus</taxon>
    </lineage>
</organism>
<evidence type="ECO:0000313" key="2">
    <source>
        <dbReference type="EMBL" id="KQL44561.1"/>
    </source>
</evidence>
<gene>
    <name evidence="2" type="ORF">AN963_24530</name>
</gene>
<reference evidence="2 3" key="1">
    <citation type="submission" date="2015-09" db="EMBL/GenBank/DDBJ databases">
        <title>Genome sequencing project for genomic taxonomy and phylogenomics of Bacillus-like bacteria.</title>
        <authorList>
            <person name="Liu B."/>
            <person name="Wang J."/>
            <person name="Zhu Y."/>
            <person name="Liu G."/>
            <person name="Chen Q."/>
            <person name="Chen Z."/>
            <person name="Lan J."/>
            <person name="Che J."/>
            <person name="Ge C."/>
            <person name="Shi H."/>
            <person name="Pan Z."/>
            <person name="Liu X."/>
        </authorList>
    </citation>
    <scope>NUCLEOTIDE SEQUENCE [LARGE SCALE GENOMIC DNA]</scope>
    <source>
        <strain evidence="2 3">DSM 8552</strain>
    </source>
</reference>
<dbReference type="Proteomes" id="UP000051063">
    <property type="component" value="Unassembled WGS sequence"/>
</dbReference>
<sequence>MKDYEQQIARLQNQIAELSEQLELLEMEHRAYNDQRQRRLSYLSSREILDLLVARQGRNGSMATIKRWADSGYLGEVVDERDCFPLLESKQGNKRFLYPRDDVYRFLYEKGMLCPAFDILDRVQLIVPTGNRGALVTSINREEDRFRYQVQLEETGEVVEAVAETDLILP</sequence>
<dbReference type="RefSeq" id="WP_055747146.1">
    <property type="nucleotide sequence ID" value="NZ_LJJB01000013.1"/>
</dbReference>